<gene>
    <name evidence="2" type="ORF">E2562_028536</name>
</gene>
<sequence>MGDDPMGDRIVLSRATVRPLGQQQDDEQEQLSIIVVVLGPKRKHQLQECCPVVVKPRVLHRALGAWDIHKKTRLQPSALNGEKDSNAAMAMMNMTRRRQTRRSASHGSPYVA</sequence>
<evidence type="ECO:0000256" key="1">
    <source>
        <dbReference type="SAM" id="MobiDB-lite"/>
    </source>
</evidence>
<comment type="caution">
    <text evidence="2">The sequence shown here is derived from an EMBL/GenBank/DDBJ whole genome shotgun (WGS) entry which is preliminary data.</text>
</comment>
<evidence type="ECO:0000313" key="2">
    <source>
        <dbReference type="EMBL" id="KAF0926950.1"/>
    </source>
</evidence>
<protein>
    <submittedName>
        <fullName evidence="2">Uncharacterized protein</fullName>
    </submittedName>
</protein>
<feature type="region of interest" description="Disordered" evidence="1">
    <location>
        <begin position="77"/>
        <end position="112"/>
    </location>
</feature>
<proteinExistence type="predicted"/>
<name>A0A6G1EQN5_9ORYZ</name>
<dbReference type="Proteomes" id="UP000479710">
    <property type="component" value="Unassembled WGS sequence"/>
</dbReference>
<keyword evidence="3" id="KW-1185">Reference proteome</keyword>
<dbReference type="EMBL" id="SPHZ02000003">
    <property type="protein sequence ID" value="KAF0926950.1"/>
    <property type="molecule type" value="Genomic_DNA"/>
</dbReference>
<evidence type="ECO:0000313" key="3">
    <source>
        <dbReference type="Proteomes" id="UP000479710"/>
    </source>
</evidence>
<feature type="compositionally biased region" description="Basic residues" evidence="1">
    <location>
        <begin position="95"/>
        <end position="104"/>
    </location>
</feature>
<organism evidence="2 3">
    <name type="scientific">Oryza meyeriana var. granulata</name>
    <dbReference type="NCBI Taxonomy" id="110450"/>
    <lineage>
        <taxon>Eukaryota</taxon>
        <taxon>Viridiplantae</taxon>
        <taxon>Streptophyta</taxon>
        <taxon>Embryophyta</taxon>
        <taxon>Tracheophyta</taxon>
        <taxon>Spermatophyta</taxon>
        <taxon>Magnoliopsida</taxon>
        <taxon>Liliopsida</taxon>
        <taxon>Poales</taxon>
        <taxon>Poaceae</taxon>
        <taxon>BOP clade</taxon>
        <taxon>Oryzoideae</taxon>
        <taxon>Oryzeae</taxon>
        <taxon>Oryzinae</taxon>
        <taxon>Oryza</taxon>
        <taxon>Oryza meyeriana</taxon>
    </lineage>
</organism>
<reference evidence="2 3" key="1">
    <citation type="submission" date="2019-11" db="EMBL/GenBank/DDBJ databases">
        <title>Whole genome sequence of Oryza granulata.</title>
        <authorList>
            <person name="Li W."/>
        </authorList>
    </citation>
    <scope>NUCLEOTIDE SEQUENCE [LARGE SCALE GENOMIC DNA]</scope>
    <source>
        <strain evidence="3">cv. Menghai</strain>
        <tissue evidence="2">Leaf</tissue>
    </source>
</reference>
<accession>A0A6G1EQN5</accession>
<dbReference type="AlphaFoldDB" id="A0A6G1EQN5"/>